<dbReference type="EMBL" id="MT062913">
    <property type="protein sequence ID" value="QNL32859.1"/>
    <property type="molecule type" value="Genomic_DNA"/>
</dbReference>
<dbReference type="RefSeq" id="WP_020996172.1">
    <property type="nucleotide sequence ID" value="NZ_MT062913.1"/>
</dbReference>
<accession>A0A7G9A7Y0</accession>
<dbReference type="AlphaFoldDB" id="A0A7G9A7Y0"/>
<sequence>MPGFLHNHIGKLFLIINALDKSDCQVGFEYLGSHMTAQDLFRDSRGTS</sequence>
<keyword evidence="1" id="KW-0614">Plasmid</keyword>
<geneLocation type="plasmid" evidence="1">
    <name>p104922-NR</name>
</geneLocation>
<evidence type="ECO:0000313" key="1">
    <source>
        <dbReference type="EMBL" id="QNL32859.1"/>
    </source>
</evidence>
<organism evidence="1">
    <name type="scientific">Raoultella ornithinolytica</name>
    <name type="common">Klebsiella ornithinolytica</name>
    <dbReference type="NCBI Taxonomy" id="54291"/>
    <lineage>
        <taxon>Bacteria</taxon>
        <taxon>Pseudomonadati</taxon>
        <taxon>Pseudomonadota</taxon>
        <taxon>Gammaproteobacteria</taxon>
        <taxon>Enterobacterales</taxon>
        <taxon>Enterobacteriaceae</taxon>
        <taxon>Klebsiella/Raoultella group</taxon>
        <taxon>Raoultella</taxon>
    </lineage>
</organism>
<proteinExistence type="predicted"/>
<name>A0A7G9A7Y0_RAOOR</name>
<reference evidence="1" key="1">
    <citation type="submission" date="2020-02" db="EMBL/GenBank/DDBJ databases">
        <authorList>
            <person name="Zhou D."/>
        </authorList>
    </citation>
    <scope>NUCLEOTIDE SEQUENCE</scope>
    <source>
        <strain evidence="1">193104922</strain>
        <plasmid evidence="1">p104922-NR</plasmid>
    </source>
</reference>
<protein>
    <submittedName>
        <fullName evidence="1">Uncharacterized protein</fullName>
    </submittedName>
</protein>